<proteinExistence type="predicted"/>
<keyword evidence="2" id="KW-1185">Reference proteome</keyword>
<organism evidence="1 2">
    <name type="scientific">Racocetra persica</name>
    <dbReference type="NCBI Taxonomy" id="160502"/>
    <lineage>
        <taxon>Eukaryota</taxon>
        <taxon>Fungi</taxon>
        <taxon>Fungi incertae sedis</taxon>
        <taxon>Mucoromycota</taxon>
        <taxon>Glomeromycotina</taxon>
        <taxon>Glomeromycetes</taxon>
        <taxon>Diversisporales</taxon>
        <taxon>Gigasporaceae</taxon>
        <taxon>Racocetra</taxon>
    </lineage>
</organism>
<protein>
    <submittedName>
        <fullName evidence="1">21675_t:CDS:1</fullName>
    </submittedName>
</protein>
<sequence>MPRGKKFKILPDNESVKVLGFMLDSQDRIRIWSWKPEEVKVANVPENEYTVCQKVFFLKKESLSTVIQKQENGNEKNKDFWRYRLKHIIPNNNGNCPMCYEEIQTNEHFGVNCKSSKIIWEAVYSYLNPGESSPRTYEEIITISNIKDVGKKPIPEPALPIIVKNRIEKEFKVLNR</sequence>
<gene>
    <name evidence="1" type="ORF">RPERSI_LOCUS7027</name>
</gene>
<dbReference type="Proteomes" id="UP000789920">
    <property type="component" value="Unassembled WGS sequence"/>
</dbReference>
<dbReference type="EMBL" id="CAJVQC010011599">
    <property type="protein sequence ID" value="CAG8629042.1"/>
    <property type="molecule type" value="Genomic_DNA"/>
</dbReference>
<comment type="caution">
    <text evidence="1">The sequence shown here is derived from an EMBL/GenBank/DDBJ whole genome shotgun (WGS) entry which is preliminary data.</text>
</comment>
<evidence type="ECO:0000313" key="1">
    <source>
        <dbReference type="EMBL" id="CAG8629042.1"/>
    </source>
</evidence>
<accession>A0ACA9N6G9</accession>
<name>A0ACA9N6G9_9GLOM</name>
<feature type="non-terminal residue" evidence="1">
    <location>
        <position position="176"/>
    </location>
</feature>
<evidence type="ECO:0000313" key="2">
    <source>
        <dbReference type="Proteomes" id="UP000789920"/>
    </source>
</evidence>
<reference evidence="1" key="1">
    <citation type="submission" date="2021-06" db="EMBL/GenBank/DDBJ databases">
        <authorList>
            <person name="Kallberg Y."/>
            <person name="Tangrot J."/>
            <person name="Rosling A."/>
        </authorList>
    </citation>
    <scope>NUCLEOTIDE SEQUENCE</scope>
    <source>
        <strain evidence="1">MA461A</strain>
    </source>
</reference>